<gene>
    <name evidence="1" type="ORF">mMyoMyo1_010640</name>
</gene>
<evidence type="ECO:0008006" key="3">
    <source>
        <dbReference type="Google" id="ProtNLM"/>
    </source>
</evidence>
<comment type="caution">
    <text evidence="1">The sequence shown here is derived from an EMBL/GenBank/DDBJ whole genome shotgun (WGS) entry which is preliminary data.</text>
</comment>
<sequence length="158" mass="17323">MKCDHCKQKECSKITKTDDQEHAAVSVRSPAQNGEKGEFHKLADAKIFLRDCLACDSCVTAEEGVQVSPQNTKVFFCVLNLNKNVMPHSTRCWQCPCVLSLCLILLLNSASVSLMQPEGSVASGKALGHTVFDMKIVQTSASWRVRRNLCVGTASYPC</sequence>
<evidence type="ECO:0000313" key="1">
    <source>
        <dbReference type="EMBL" id="KAF6369262.1"/>
    </source>
</evidence>
<dbReference type="AlphaFoldDB" id="A0A7J7Z4W6"/>
<reference evidence="1 2" key="1">
    <citation type="journal article" date="2020" name="Nature">
        <title>Six reference-quality genomes reveal evolution of bat adaptations.</title>
        <authorList>
            <person name="Jebb D."/>
            <person name="Huang Z."/>
            <person name="Pippel M."/>
            <person name="Hughes G.M."/>
            <person name="Lavrichenko K."/>
            <person name="Devanna P."/>
            <person name="Winkler S."/>
            <person name="Jermiin L.S."/>
            <person name="Skirmuntt E.C."/>
            <person name="Katzourakis A."/>
            <person name="Burkitt-Gray L."/>
            <person name="Ray D.A."/>
            <person name="Sullivan K.A.M."/>
            <person name="Roscito J.G."/>
            <person name="Kirilenko B.M."/>
            <person name="Davalos L.M."/>
            <person name="Corthals A.P."/>
            <person name="Power M.L."/>
            <person name="Jones G."/>
            <person name="Ransome R.D."/>
            <person name="Dechmann D.K.N."/>
            <person name="Locatelli A.G."/>
            <person name="Puechmaille S.J."/>
            <person name="Fedrigo O."/>
            <person name="Jarvis E.D."/>
            <person name="Hiller M."/>
            <person name="Vernes S.C."/>
            <person name="Myers E.W."/>
            <person name="Teeling E.C."/>
        </authorList>
    </citation>
    <scope>NUCLEOTIDE SEQUENCE [LARGE SCALE GENOMIC DNA]</scope>
    <source>
        <strain evidence="1">MMyoMyo1</strain>
        <tissue evidence="1">Flight muscle</tissue>
    </source>
</reference>
<dbReference type="Proteomes" id="UP000527355">
    <property type="component" value="Unassembled WGS sequence"/>
</dbReference>
<protein>
    <recommendedName>
        <fullName evidence="3">Nuclear prelamin A recognition factor</fullName>
    </recommendedName>
</protein>
<evidence type="ECO:0000313" key="2">
    <source>
        <dbReference type="Proteomes" id="UP000527355"/>
    </source>
</evidence>
<organism evidence="1 2">
    <name type="scientific">Myotis myotis</name>
    <name type="common">Greater mouse-eared bat</name>
    <name type="synonym">Vespertilio myotis</name>
    <dbReference type="NCBI Taxonomy" id="51298"/>
    <lineage>
        <taxon>Eukaryota</taxon>
        <taxon>Metazoa</taxon>
        <taxon>Chordata</taxon>
        <taxon>Craniata</taxon>
        <taxon>Vertebrata</taxon>
        <taxon>Euteleostomi</taxon>
        <taxon>Mammalia</taxon>
        <taxon>Eutheria</taxon>
        <taxon>Laurasiatheria</taxon>
        <taxon>Chiroptera</taxon>
        <taxon>Yangochiroptera</taxon>
        <taxon>Vespertilionidae</taxon>
        <taxon>Myotis</taxon>
    </lineage>
</organism>
<name>A0A7J7Z4W6_MYOMY</name>
<dbReference type="EMBL" id="JABWUV010000003">
    <property type="protein sequence ID" value="KAF6369262.1"/>
    <property type="molecule type" value="Genomic_DNA"/>
</dbReference>
<dbReference type="VEuPathDB" id="HostDB:GeneID_118653107"/>
<proteinExistence type="predicted"/>
<accession>A0A7J7Z4W6</accession>
<keyword evidence="2" id="KW-1185">Reference proteome</keyword>